<name>A0A6A3CVI3_HIBSY</name>
<dbReference type="Proteomes" id="UP000436088">
    <property type="component" value="Unassembled WGS sequence"/>
</dbReference>
<dbReference type="InterPro" id="IPR036457">
    <property type="entry name" value="PPM-type-like_dom_sf"/>
</dbReference>
<accession>A0A6A3CVI3</accession>
<dbReference type="GO" id="GO:0004722">
    <property type="term" value="F:protein serine/threonine phosphatase activity"/>
    <property type="evidence" value="ECO:0007669"/>
    <property type="project" value="InterPro"/>
</dbReference>
<dbReference type="SUPFAM" id="SSF81606">
    <property type="entry name" value="PP2C-like"/>
    <property type="match status" value="1"/>
</dbReference>
<reference evidence="3" key="1">
    <citation type="submission" date="2019-09" db="EMBL/GenBank/DDBJ databases">
        <title>Draft genome information of white flower Hibiscus syriacus.</title>
        <authorList>
            <person name="Kim Y.-M."/>
        </authorList>
    </citation>
    <scope>NUCLEOTIDE SEQUENCE [LARGE SCALE GENOMIC DNA]</scope>
    <source>
        <strain evidence="3">YM2019G1</strain>
    </source>
</reference>
<dbReference type="EMBL" id="VEPZ02000142">
    <property type="protein sequence ID" value="KAE8732537.1"/>
    <property type="molecule type" value="Genomic_DNA"/>
</dbReference>
<dbReference type="CDD" id="cd00143">
    <property type="entry name" value="PP2Cc"/>
    <property type="match status" value="1"/>
</dbReference>
<evidence type="ECO:0000259" key="2">
    <source>
        <dbReference type="PROSITE" id="PS51746"/>
    </source>
</evidence>
<dbReference type="PANTHER" id="PTHR47992">
    <property type="entry name" value="PROTEIN PHOSPHATASE"/>
    <property type="match status" value="1"/>
</dbReference>
<sequence>MVVSGHGGVRAAEYVKHHLFKNNQIRDAGSTTSTAILVGDRLIVANVGDSRAVICRGGNAIAVSRDHKPDQSDNGLRMLEDLSYGLELGEWEVFLQFLVHLVTAPMQGDTRQMMLSFYSIIAILSDVRHLKQYVVADPEIQEEKIDSSLEFLILASDGLWDAVSNEEAVAIVNPIQDPEQAAKQLMQEASQRGSSDNITCVVVRFLVNQGGPSCNPSANQRGSPHSRNVSAIQGGSSCNFSAIQVGSPRNVTANQGGPPLNASVNQGGSSRNVSA</sequence>
<dbReference type="SMART" id="SM00332">
    <property type="entry name" value="PP2Cc"/>
    <property type="match status" value="1"/>
</dbReference>
<gene>
    <name evidence="3" type="ORF">F3Y22_tig00001825pilonHSYRG00022</name>
</gene>
<proteinExistence type="predicted"/>
<feature type="compositionally biased region" description="Polar residues" evidence="1">
    <location>
        <begin position="262"/>
        <end position="275"/>
    </location>
</feature>
<protein>
    <recommendedName>
        <fullName evidence="2">PPM-type phosphatase domain-containing protein</fullName>
    </recommendedName>
</protein>
<feature type="domain" description="PPM-type phosphatase" evidence="2">
    <location>
        <begin position="1"/>
        <end position="205"/>
    </location>
</feature>
<evidence type="ECO:0000313" key="3">
    <source>
        <dbReference type="EMBL" id="KAE8732537.1"/>
    </source>
</evidence>
<dbReference type="AlphaFoldDB" id="A0A6A3CVI3"/>
<comment type="caution">
    <text evidence="3">The sequence shown here is derived from an EMBL/GenBank/DDBJ whole genome shotgun (WGS) entry which is preliminary data.</text>
</comment>
<dbReference type="InterPro" id="IPR001932">
    <property type="entry name" value="PPM-type_phosphatase-like_dom"/>
</dbReference>
<evidence type="ECO:0000256" key="1">
    <source>
        <dbReference type="SAM" id="MobiDB-lite"/>
    </source>
</evidence>
<evidence type="ECO:0000313" key="4">
    <source>
        <dbReference type="Proteomes" id="UP000436088"/>
    </source>
</evidence>
<keyword evidence="4" id="KW-1185">Reference proteome</keyword>
<dbReference type="PROSITE" id="PS51746">
    <property type="entry name" value="PPM_2"/>
    <property type="match status" value="1"/>
</dbReference>
<organism evidence="3 4">
    <name type="scientific">Hibiscus syriacus</name>
    <name type="common">Rose of Sharon</name>
    <dbReference type="NCBI Taxonomy" id="106335"/>
    <lineage>
        <taxon>Eukaryota</taxon>
        <taxon>Viridiplantae</taxon>
        <taxon>Streptophyta</taxon>
        <taxon>Embryophyta</taxon>
        <taxon>Tracheophyta</taxon>
        <taxon>Spermatophyta</taxon>
        <taxon>Magnoliopsida</taxon>
        <taxon>eudicotyledons</taxon>
        <taxon>Gunneridae</taxon>
        <taxon>Pentapetalae</taxon>
        <taxon>rosids</taxon>
        <taxon>malvids</taxon>
        <taxon>Malvales</taxon>
        <taxon>Malvaceae</taxon>
        <taxon>Malvoideae</taxon>
        <taxon>Hibiscus</taxon>
    </lineage>
</organism>
<feature type="region of interest" description="Disordered" evidence="1">
    <location>
        <begin position="249"/>
        <end position="275"/>
    </location>
</feature>
<dbReference type="Gene3D" id="3.60.40.10">
    <property type="entry name" value="PPM-type phosphatase domain"/>
    <property type="match status" value="1"/>
</dbReference>
<dbReference type="InterPro" id="IPR015655">
    <property type="entry name" value="PP2C"/>
</dbReference>
<dbReference type="Pfam" id="PF00481">
    <property type="entry name" value="PP2C"/>
    <property type="match status" value="1"/>
</dbReference>